<evidence type="ECO:0008006" key="3">
    <source>
        <dbReference type="Google" id="ProtNLM"/>
    </source>
</evidence>
<name>A0A4Y8KUR8_9BACT</name>
<evidence type="ECO:0000313" key="2">
    <source>
        <dbReference type="Proteomes" id="UP000297861"/>
    </source>
</evidence>
<dbReference type="EMBL" id="SOML01000018">
    <property type="protein sequence ID" value="TFD92181.1"/>
    <property type="molecule type" value="Genomic_DNA"/>
</dbReference>
<sequence>MMLTIETLFNDPNIVSAVIDRVQQTRTDVIYWQQYLDFKRTTTRVFKDYIGTVTGVMAGSINSRYGEKPIRERRNIGSGYGEIAYLGDRYQISIDRLSDLQDLINKYNVAKPADQNAALKEIVDFIYDDFRQILLAAHKRMDLIVGSLIMTGKATVKNKDDRKDTDAADLLNIDLPFKFITPEVAVKTKFISYLQDQLNQLKAQYGVFTKMIMTRATFAKNIVGSPELGDKFKMILGQREMMASANLISSDLASQVFTGIGLPAIEIKEDYVEDQQGINQQVYADDRITLLKQDKIGHMRFHTPYESVDPIPGRTYSKSEGEMLISQVRDDKGRYLEYTAEWIPQIASPNRMVNINLSVMNDIEEG</sequence>
<dbReference type="RefSeq" id="WP_134437589.1">
    <property type="nucleotide sequence ID" value="NZ_SOML01000018.1"/>
</dbReference>
<dbReference type="Proteomes" id="UP000297861">
    <property type="component" value="Unassembled WGS sequence"/>
</dbReference>
<dbReference type="OrthoDB" id="1405581at2"/>
<reference evidence="1 2" key="1">
    <citation type="submission" date="2019-03" db="EMBL/GenBank/DDBJ databases">
        <title>San Antonio Military Medical Center submission to MRSN (WRAIR), pending publication.</title>
        <authorList>
            <person name="Blyth D.M."/>
            <person name="Mccarthy S.L."/>
            <person name="Schall S.E."/>
            <person name="Stam J.A."/>
            <person name="Ong A.C."/>
            <person name="Mcgann P.T."/>
        </authorList>
    </citation>
    <scope>NUCLEOTIDE SEQUENCE [LARGE SCALE GENOMIC DNA]</scope>
    <source>
        <strain evidence="1 2">MRSN571793</strain>
    </source>
</reference>
<proteinExistence type="predicted"/>
<keyword evidence="2" id="KW-1185">Reference proteome</keyword>
<evidence type="ECO:0000313" key="1">
    <source>
        <dbReference type="EMBL" id="TFD92181.1"/>
    </source>
</evidence>
<dbReference type="AlphaFoldDB" id="A0A4Y8KUR8"/>
<comment type="caution">
    <text evidence="1">The sequence shown here is derived from an EMBL/GenBank/DDBJ whole genome shotgun (WGS) entry which is preliminary data.</text>
</comment>
<organism evidence="1 2">
    <name type="scientific">Dysgonomonas capnocytophagoides</name>
    <dbReference type="NCBI Taxonomy" id="45254"/>
    <lineage>
        <taxon>Bacteria</taxon>
        <taxon>Pseudomonadati</taxon>
        <taxon>Bacteroidota</taxon>
        <taxon>Bacteroidia</taxon>
        <taxon>Bacteroidales</taxon>
        <taxon>Dysgonomonadaceae</taxon>
        <taxon>Dysgonomonas</taxon>
    </lineage>
</organism>
<protein>
    <recommendedName>
        <fullName evidence="3">Major capsid protein E</fullName>
    </recommendedName>
</protein>
<gene>
    <name evidence="1" type="ORF">E2605_18935</name>
</gene>
<accession>A0A4Y8KUR8</accession>